<dbReference type="Gene3D" id="1.10.10.920">
    <property type="match status" value="1"/>
</dbReference>
<dbReference type="KEGG" id="rsu:NHU_00263"/>
<dbReference type="SUPFAM" id="SSF102114">
    <property type="entry name" value="Radical SAM enzymes"/>
    <property type="match status" value="1"/>
</dbReference>
<evidence type="ECO:0000256" key="10">
    <source>
        <dbReference type="ARBA" id="ARBA00023004"/>
    </source>
</evidence>
<feature type="binding site" evidence="16">
    <location>
        <begin position="74"/>
        <end position="76"/>
    </location>
    <ligand>
        <name>S-adenosyl-L-methionine</name>
        <dbReference type="ChEBI" id="CHEBI:59789"/>
        <label>2</label>
    </ligand>
</feature>
<feature type="binding site" evidence="17">
    <location>
        <position position="72"/>
    </location>
    <ligand>
        <name>[4Fe-4S] cluster</name>
        <dbReference type="ChEBI" id="CHEBI:49883"/>
        <note>4Fe-4S-S-AdoMet</note>
    </ligand>
</feature>
<evidence type="ECO:0000256" key="11">
    <source>
        <dbReference type="ARBA" id="ARBA00023014"/>
    </source>
</evidence>
<evidence type="ECO:0000259" key="18">
    <source>
        <dbReference type="PROSITE" id="PS51918"/>
    </source>
</evidence>
<dbReference type="EMBL" id="AP014800">
    <property type="protein sequence ID" value="BAQ67434.1"/>
    <property type="molecule type" value="Genomic_DNA"/>
</dbReference>
<dbReference type="UniPathway" id="UPA00251">
    <property type="reaction ID" value="UER00323"/>
</dbReference>
<dbReference type="InterPro" id="IPR007197">
    <property type="entry name" value="rSAM"/>
</dbReference>
<feature type="binding site" evidence="16">
    <location>
        <begin position="120"/>
        <end position="121"/>
    </location>
    <ligand>
        <name>S-adenosyl-L-methionine</name>
        <dbReference type="ChEBI" id="CHEBI:59789"/>
        <label>2</label>
    </ligand>
</feature>
<evidence type="ECO:0000256" key="2">
    <source>
        <dbReference type="ARBA" id="ARBA00004785"/>
    </source>
</evidence>
<protein>
    <recommendedName>
        <fullName evidence="15">Coproporphyrinogen-III oxidase</fullName>
        <ecNumber evidence="15">1.3.98.3</ecNumber>
    </recommendedName>
</protein>
<dbReference type="PATRIC" id="fig|35806.4.peg.268"/>
<feature type="binding site" evidence="16">
    <location>
        <position position="191"/>
    </location>
    <ligand>
        <name>S-adenosyl-L-methionine</name>
        <dbReference type="ChEBI" id="CHEBI:59789"/>
        <label>2</label>
    </ligand>
</feature>
<keyword evidence="12 15" id="KW-0627">Porphyrin biosynthesis</keyword>
<dbReference type="PANTHER" id="PTHR13932:SF6">
    <property type="entry name" value="OXYGEN-INDEPENDENT COPROPORPHYRINOGEN III OXIDASE"/>
    <property type="match status" value="1"/>
</dbReference>
<dbReference type="CDD" id="cd01335">
    <property type="entry name" value="Radical_SAM"/>
    <property type="match status" value="1"/>
</dbReference>
<dbReference type="GO" id="GO:0051539">
    <property type="term" value="F:4 iron, 4 sulfur cluster binding"/>
    <property type="evidence" value="ECO:0007669"/>
    <property type="project" value="UniProtKB-KW"/>
</dbReference>
<dbReference type="InterPro" id="IPR023404">
    <property type="entry name" value="rSAM_horseshoe"/>
</dbReference>
<dbReference type="InterPro" id="IPR058240">
    <property type="entry name" value="rSAM_sf"/>
</dbReference>
<comment type="function">
    <text evidence="13">Involved in the heme biosynthesis. Catalyzes the anaerobic oxidative decarboxylation of propionate groups of rings A and B of coproporphyrinogen III to yield the vinyl groups in protoporphyrinogen IX.</text>
</comment>
<dbReference type="GO" id="GO:0004109">
    <property type="term" value="F:coproporphyrinogen oxidase activity"/>
    <property type="evidence" value="ECO:0007669"/>
    <property type="project" value="InterPro"/>
</dbReference>
<keyword evidence="6 15" id="KW-0963">Cytoplasm</keyword>
<comment type="pathway">
    <text evidence="2 15">Porphyrin-containing compound metabolism; protoporphyrin-IX biosynthesis; protoporphyrinogen-IX from coproporphyrinogen-III (AdoMet route): step 1/1.</text>
</comment>
<dbReference type="PIRSF" id="PIRSF000167">
    <property type="entry name" value="HemN"/>
    <property type="match status" value="1"/>
</dbReference>
<dbReference type="Pfam" id="PF04055">
    <property type="entry name" value="Radical_SAM"/>
    <property type="match status" value="1"/>
</dbReference>
<dbReference type="InterPro" id="IPR004558">
    <property type="entry name" value="Coprogen_oxidase_HemN"/>
</dbReference>
<feature type="domain" description="Radical SAM core" evidence="18">
    <location>
        <begin position="53"/>
        <end position="290"/>
    </location>
</feature>
<keyword evidence="5 15" id="KW-0004">4Fe-4S</keyword>
<organism evidence="19 20">
    <name type="scientific">Rhodovulum sulfidophilum</name>
    <name type="common">Rhodobacter sulfidophilus</name>
    <dbReference type="NCBI Taxonomy" id="35806"/>
    <lineage>
        <taxon>Bacteria</taxon>
        <taxon>Pseudomonadati</taxon>
        <taxon>Pseudomonadota</taxon>
        <taxon>Alphaproteobacteria</taxon>
        <taxon>Rhodobacterales</taxon>
        <taxon>Paracoccaceae</taxon>
        <taxon>Rhodovulum</taxon>
    </lineage>
</organism>
<evidence type="ECO:0000256" key="14">
    <source>
        <dbReference type="ARBA" id="ARBA00048321"/>
    </source>
</evidence>
<comment type="subunit">
    <text evidence="4">Monomer.</text>
</comment>
<evidence type="ECO:0000256" key="1">
    <source>
        <dbReference type="ARBA" id="ARBA00004496"/>
    </source>
</evidence>
<dbReference type="GO" id="GO:0005737">
    <property type="term" value="C:cytoplasm"/>
    <property type="evidence" value="ECO:0007669"/>
    <property type="project" value="UniProtKB-SubCell"/>
</dbReference>
<keyword evidence="7 15" id="KW-0949">S-adenosyl-L-methionine</keyword>
<dbReference type="InterPro" id="IPR034505">
    <property type="entry name" value="Coproporphyrinogen-III_oxidase"/>
</dbReference>
<feature type="binding site" evidence="16">
    <location>
        <position position="62"/>
    </location>
    <ligand>
        <name>S-adenosyl-L-methionine</name>
        <dbReference type="ChEBI" id="CHEBI:59789"/>
        <label>1</label>
    </ligand>
</feature>
<accession>A0A0D6AYB7</accession>
<comment type="subcellular location">
    <subcellularLocation>
        <location evidence="1 15">Cytoplasm</location>
    </subcellularLocation>
</comment>
<feature type="binding site" evidence="16">
    <location>
        <position position="336"/>
    </location>
    <ligand>
        <name>S-adenosyl-L-methionine</name>
        <dbReference type="ChEBI" id="CHEBI:59789"/>
        <label>1</label>
    </ligand>
</feature>
<dbReference type="PANTHER" id="PTHR13932">
    <property type="entry name" value="COPROPORPHYRINIGEN III OXIDASE"/>
    <property type="match status" value="1"/>
</dbReference>
<feature type="binding site" evidence="16">
    <location>
        <position position="216"/>
    </location>
    <ligand>
        <name>S-adenosyl-L-methionine</name>
        <dbReference type="ChEBI" id="CHEBI:59789"/>
        <label>2</label>
    </ligand>
</feature>
<evidence type="ECO:0000256" key="12">
    <source>
        <dbReference type="ARBA" id="ARBA00023244"/>
    </source>
</evidence>
<dbReference type="InterPro" id="IPR006638">
    <property type="entry name" value="Elp3/MiaA/NifB-like_rSAM"/>
</dbReference>
<evidence type="ECO:0000256" key="17">
    <source>
        <dbReference type="PIRSR" id="PIRSR000167-2"/>
    </source>
</evidence>
<evidence type="ECO:0000256" key="3">
    <source>
        <dbReference type="ARBA" id="ARBA00005493"/>
    </source>
</evidence>
<evidence type="ECO:0000256" key="4">
    <source>
        <dbReference type="ARBA" id="ARBA00011245"/>
    </source>
</evidence>
<dbReference type="GO" id="GO:0006782">
    <property type="term" value="P:protoporphyrinogen IX biosynthetic process"/>
    <property type="evidence" value="ECO:0007669"/>
    <property type="project" value="UniProtKB-UniPathway"/>
</dbReference>
<reference evidence="19 20" key="1">
    <citation type="submission" date="2015-02" db="EMBL/GenBank/DDBJ databases">
        <title>Genome sequene of Rhodovulum sulfidophilum DSM 2351.</title>
        <authorList>
            <person name="Nagao N."/>
        </authorList>
    </citation>
    <scope>NUCLEOTIDE SEQUENCE [LARGE SCALE GENOMIC DNA]</scope>
    <source>
        <strain evidence="19 20">DSM 2351</strain>
    </source>
</reference>
<evidence type="ECO:0000256" key="15">
    <source>
        <dbReference type="PIRNR" id="PIRNR000167"/>
    </source>
</evidence>
<evidence type="ECO:0000256" key="13">
    <source>
        <dbReference type="ARBA" id="ARBA00024295"/>
    </source>
</evidence>
<dbReference type="GO" id="GO:0046872">
    <property type="term" value="F:metal ion binding"/>
    <property type="evidence" value="ECO:0007669"/>
    <property type="project" value="UniProtKB-KW"/>
</dbReference>
<evidence type="ECO:0000256" key="8">
    <source>
        <dbReference type="ARBA" id="ARBA00022723"/>
    </source>
</evidence>
<evidence type="ECO:0000256" key="6">
    <source>
        <dbReference type="ARBA" id="ARBA00022490"/>
    </source>
</evidence>
<name>A0A0D6AYB7_RHOSU</name>
<feature type="binding site" evidence="16">
    <location>
        <position position="179"/>
    </location>
    <ligand>
        <name>S-adenosyl-L-methionine</name>
        <dbReference type="ChEBI" id="CHEBI:59789"/>
        <label>2</label>
    </ligand>
</feature>
<dbReference type="NCBIfam" id="TIGR00538">
    <property type="entry name" value="hemN"/>
    <property type="match status" value="1"/>
</dbReference>
<keyword evidence="8 15" id="KW-0479">Metal-binding</keyword>
<comment type="similarity">
    <text evidence="3 15">Belongs to the anaerobic coproporphyrinogen-III oxidase family.</text>
</comment>
<evidence type="ECO:0000256" key="9">
    <source>
        <dbReference type="ARBA" id="ARBA00023002"/>
    </source>
</evidence>
<dbReference type="SFLD" id="SFLDS00029">
    <property type="entry name" value="Radical_SAM"/>
    <property type="match status" value="1"/>
</dbReference>
<dbReference type="Proteomes" id="UP000064912">
    <property type="component" value="Chromosome"/>
</dbReference>
<dbReference type="eggNOG" id="COG0635">
    <property type="taxonomic scope" value="Bacteria"/>
</dbReference>
<keyword evidence="10 15" id="KW-0408">Iron</keyword>
<evidence type="ECO:0000256" key="7">
    <source>
        <dbReference type="ARBA" id="ARBA00022691"/>
    </source>
</evidence>
<dbReference type="SFLD" id="SFLDG01065">
    <property type="entry name" value="anaerobic_coproporphyrinogen-I"/>
    <property type="match status" value="1"/>
</dbReference>
<proteinExistence type="inferred from homology"/>
<dbReference type="AlphaFoldDB" id="A0A0D6AYB7"/>
<feature type="binding site" evidence="17">
    <location>
        <position position="68"/>
    </location>
    <ligand>
        <name>[4Fe-4S] cluster</name>
        <dbReference type="ChEBI" id="CHEBI:49883"/>
        <note>4Fe-4S-S-AdoMet</note>
    </ligand>
</feature>
<evidence type="ECO:0000256" key="5">
    <source>
        <dbReference type="ARBA" id="ARBA00022485"/>
    </source>
</evidence>
<evidence type="ECO:0000256" key="16">
    <source>
        <dbReference type="PIRSR" id="PIRSR000167-1"/>
    </source>
</evidence>
<feature type="binding site" evidence="17">
    <location>
        <position position="75"/>
    </location>
    <ligand>
        <name>[4Fe-4S] cluster</name>
        <dbReference type="ChEBI" id="CHEBI:49883"/>
        <note>4Fe-4S-S-AdoMet</note>
    </ligand>
</feature>
<gene>
    <name evidence="19" type="ORF">NHU_00263</name>
</gene>
<dbReference type="GO" id="GO:0051989">
    <property type="term" value="F:coproporphyrinogen dehydrogenase activity"/>
    <property type="evidence" value="ECO:0007669"/>
    <property type="project" value="UniProtKB-EC"/>
</dbReference>
<feature type="binding site" evidence="16">
    <location>
        <position position="119"/>
    </location>
    <ligand>
        <name>S-adenosyl-L-methionine</name>
        <dbReference type="ChEBI" id="CHEBI:59789"/>
        <label>1</label>
    </ligand>
</feature>
<dbReference type="PROSITE" id="PS51918">
    <property type="entry name" value="RADICAL_SAM"/>
    <property type="match status" value="1"/>
</dbReference>
<comment type="catalytic activity">
    <reaction evidence="14 15">
        <text>coproporphyrinogen III + 2 S-adenosyl-L-methionine = protoporphyrinogen IX + 2 5'-deoxyadenosine + 2 L-methionine + 2 CO2</text>
        <dbReference type="Rhea" id="RHEA:15425"/>
        <dbReference type="ChEBI" id="CHEBI:16526"/>
        <dbReference type="ChEBI" id="CHEBI:17319"/>
        <dbReference type="ChEBI" id="CHEBI:57307"/>
        <dbReference type="ChEBI" id="CHEBI:57309"/>
        <dbReference type="ChEBI" id="CHEBI:57844"/>
        <dbReference type="ChEBI" id="CHEBI:59789"/>
        <dbReference type="EC" id="1.3.98.3"/>
    </reaction>
</comment>
<dbReference type="Gene3D" id="3.80.30.20">
    <property type="entry name" value="tm_1862 like domain"/>
    <property type="match status" value="1"/>
</dbReference>
<keyword evidence="9 15" id="KW-0560">Oxidoreductase</keyword>
<evidence type="ECO:0000313" key="19">
    <source>
        <dbReference type="EMBL" id="BAQ67434.1"/>
    </source>
</evidence>
<evidence type="ECO:0000313" key="20">
    <source>
        <dbReference type="Proteomes" id="UP000064912"/>
    </source>
</evidence>
<comment type="cofactor">
    <cofactor evidence="15 17">
        <name>[4Fe-4S] cluster</name>
        <dbReference type="ChEBI" id="CHEBI:49883"/>
    </cofactor>
    <text evidence="15 17">Binds 1 [4Fe-4S] cluster. The cluster is coordinated with 3 cysteines and an exchangeable S-adenosyl-L-methionine.</text>
</comment>
<keyword evidence="11 15" id="KW-0411">Iron-sulfur</keyword>
<feature type="binding site" evidence="16">
    <location>
        <position position="250"/>
    </location>
    <ligand>
        <name>S-adenosyl-L-methionine</name>
        <dbReference type="ChEBI" id="CHEBI:59789"/>
        <label>2</label>
    </ligand>
</feature>
<dbReference type="SMART" id="SM00729">
    <property type="entry name" value="Elp3"/>
    <property type="match status" value="1"/>
</dbReference>
<feature type="binding site" evidence="16">
    <location>
        <position position="152"/>
    </location>
    <ligand>
        <name>S-adenosyl-L-methionine</name>
        <dbReference type="ChEBI" id="CHEBI:59789"/>
        <label>1</label>
    </ligand>
</feature>
<dbReference type="EC" id="1.3.98.3" evidence="15"/>
<sequence length="459" mass="50819">MGGLNASRMSTESQLTRLGLFDAKVPRYTSYPTAPHFNASVDDGDFAGWIGQIEPGSQISLYLHVPFCRRLCWFCACRTQGTRSDSPVEAYLETLKTEIAMLGKRLPEGVTLSRLHWGGGTPTLLSPDMMKQLTEAIFAVAPMHEEGEFSVEIDPNEIDEARLDVLAGAGMNRASIGIQDFDPQIQSVIGRIQSYDITRDAVDLIRSKGIMSLNADILYGLPHQSNERIAESVQKLMSLSPDRVALYGYAHVPWMARRQSMIPTEALPTPESRLKLYETAKELFLWDGYREIGIDHFARPEDGLARALEAGELRRNFQGYTDDTAAALIGLGASSISRFPQGYAQNLSGTSDYTARIRDGRFATGRGHVFTDEDRMRSRMIEALMCDFHISTAEITESFGIPKAELNAMFQEVADRFAGFIDLTNDGLTVPEHGKPLTRMIARGFDAYDLSKAGHSSAI</sequence>